<dbReference type="RefSeq" id="WP_183373969.1">
    <property type="nucleotide sequence ID" value="NZ_CBCSFZ010000040.1"/>
</dbReference>
<keyword evidence="3 8" id="KW-0813">Transport</keyword>
<feature type="transmembrane region" description="Helical" evidence="8">
    <location>
        <begin position="213"/>
        <end position="233"/>
    </location>
</feature>
<dbReference type="NCBIfam" id="TIGR00835">
    <property type="entry name" value="agcS"/>
    <property type="match status" value="1"/>
</dbReference>
<dbReference type="EMBL" id="JACHWP010000001">
    <property type="protein sequence ID" value="MBB3022146.1"/>
    <property type="molecule type" value="Genomic_DNA"/>
</dbReference>
<feature type="transmembrane region" description="Helical" evidence="8">
    <location>
        <begin position="333"/>
        <end position="353"/>
    </location>
</feature>
<keyword evidence="6 8" id="KW-1133">Transmembrane helix</keyword>
<feature type="transmembrane region" description="Helical" evidence="8">
    <location>
        <begin position="444"/>
        <end position="463"/>
    </location>
</feature>
<feature type="transmembrane region" description="Helical" evidence="8">
    <location>
        <begin position="245"/>
        <end position="263"/>
    </location>
</feature>
<keyword evidence="5 8" id="KW-0812">Transmembrane</keyword>
<evidence type="ECO:0000256" key="4">
    <source>
        <dbReference type="ARBA" id="ARBA00022475"/>
    </source>
</evidence>
<evidence type="ECO:0000256" key="2">
    <source>
        <dbReference type="ARBA" id="ARBA00009261"/>
    </source>
</evidence>
<keyword evidence="7 8" id="KW-0472">Membrane</keyword>
<evidence type="ECO:0000256" key="7">
    <source>
        <dbReference type="ARBA" id="ARBA00023136"/>
    </source>
</evidence>
<protein>
    <submittedName>
        <fullName evidence="10">AGCS family alanine or glycine:cation symporter</fullName>
    </submittedName>
</protein>
<gene>
    <name evidence="10" type="ORF">FHX50_000394</name>
</gene>
<comment type="subcellular location">
    <subcellularLocation>
        <location evidence="1 8">Cell membrane</location>
        <topology evidence="1 8">Multi-pass membrane protein</topology>
    </subcellularLocation>
</comment>
<feature type="region of interest" description="Disordered" evidence="9">
    <location>
        <begin position="515"/>
        <end position="536"/>
    </location>
</feature>
<feature type="transmembrane region" description="Helical" evidence="8">
    <location>
        <begin position="283"/>
        <end position="312"/>
    </location>
</feature>
<feature type="transmembrane region" description="Helical" evidence="8">
    <location>
        <begin position="373"/>
        <end position="399"/>
    </location>
</feature>
<name>A0A839R126_9MICO</name>
<evidence type="ECO:0000256" key="3">
    <source>
        <dbReference type="ARBA" id="ARBA00022448"/>
    </source>
</evidence>
<reference evidence="10 11" key="1">
    <citation type="submission" date="2020-08" db="EMBL/GenBank/DDBJ databases">
        <title>Sequencing the genomes of 1000 actinobacteria strains.</title>
        <authorList>
            <person name="Klenk H.-P."/>
        </authorList>
    </citation>
    <scope>NUCLEOTIDE SEQUENCE [LARGE SCALE GENOMIC DNA]</scope>
    <source>
        <strain evidence="10 11">DSM 23040</strain>
    </source>
</reference>
<evidence type="ECO:0000256" key="5">
    <source>
        <dbReference type="ARBA" id="ARBA00022692"/>
    </source>
</evidence>
<keyword evidence="11" id="KW-1185">Reference proteome</keyword>
<dbReference type="PRINTS" id="PR00175">
    <property type="entry name" value="NAALASMPORT"/>
</dbReference>
<dbReference type="Gene3D" id="1.20.1740.10">
    <property type="entry name" value="Amino acid/polyamine transporter I"/>
    <property type="match status" value="1"/>
</dbReference>
<dbReference type="InterPro" id="IPR001463">
    <property type="entry name" value="Na/Ala_symport"/>
</dbReference>
<keyword evidence="4 8" id="KW-1003">Cell membrane</keyword>
<dbReference type="AlphaFoldDB" id="A0A839R126"/>
<feature type="transmembrane region" description="Helical" evidence="8">
    <location>
        <begin position="420"/>
        <end position="438"/>
    </location>
</feature>
<dbReference type="GO" id="GO:0005283">
    <property type="term" value="F:amino acid:sodium symporter activity"/>
    <property type="evidence" value="ECO:0007669"/>
    <property type="project" value="InterPro"/>
</dbReference>
<feature type="transmembrane region" description="Helical" evidence="8">
    <location>
        <begin position="24"/>
        <end position="54"/>
    </location>
</feature>
<evidence type="ECO:0000256" key="1">
    <source>
        <dbReference type="ARBA" id="ARBA00004651"/>
    </source>
</evidence>
<dbReference type="PANTHER" id="PTHR30330">
    <property type="entry name" value="AGSS FAMILY TRANSPORTER, SODIUM-ALANINE"/>
    <property type="match status" value="1"/>
</dbReference>
<dbReference type="PANTHER" id="PTHR30330:SF3">
    <property type="entry name" value="TRANSCRIPTIONAL REGULATOR, LRP FAMILY"/>
    <property type="match status" value="1"/>
</dbReference>
<evidence type="ECO:0000313" key="10">
    <source>
        <dbReference type="EMBL" id="MBB3022146.1"/>
    </source>
</evidence>
<organism evidence="10 11">
    <name type="scientific">Helcobacillus massiliensis</name>
    <dbReference type="NCBI Taxonomy" id="521392"/>
    <lineage>
        <taxon>Bacteria</taxon>
        <taxon>Bacillati</taxon>
        <taxon>Actinomycetota</taxon>
        <taxon>Actinomycetes</taxon>
        <taxon>Micrococcales</taxon>
        <taxon>Dermabacteraceae</taxon>
        <taxon>Helcobacillus</taxon>
    </lineage>
</organism>
<dbReference type="Proteomes" id="UP000568050">
    <property type="component" value="Unassembled WGS sequence"/>
</dbReference>
<accession>A0A839R126</accession>
<keyword evidence="8" id="KW-0769">Symport</keyword>
<proteinExistence type="inferred from homology"/>
<comment type="similarity">
    <text evidence="2 8">Belongs to the alanine or glycine:cation symporter (AGCS) (TC 2.A.25) family.</text>
</comment>
<evidence type="ECO:0000256" key="6">
    <source>
        <dbReference type="ARBA" id="ARBA00022989"/>
    </source>
</evidence>
<dbReference type="GO" id="GO:0005886">
    <property type="term" value="C:plasma membrane"/>
    <property type="evidence" value="ECO:0007669"/>
    <property type="project" value="UniProtKB-SubCell"/>
</dbReference>
<sequence length="536" mass="56745">MAAGSIDQFLEDTFKPFADGLSSIVFYSPVIAGVEVPIIVLWLIAAALFLTVWLRFQPITGLGHSLQVIRGRFTKKTDPGEVSSFQALATELSGTVGLGNIAGVAVAISIGGPGAALWIVLFGFLAMSVKMAEATLGVKYREVAEDGTTSGGPMYYLKHGLAEIGMPKSGRVLAFMYALFAAIGVFGAGNLFQSNQAAIILADQTGSDFLNDNRWVVGVVMAALAALVIIGGIKSIGRWTSKITPLMALVYLICVLAVLIANITHLPDAFLRIVTGAFSPEGVAGGAVGVAVAGIQRALFSNAAGVGSAAMAHSASKTKHPATEGFTAMWEPLVDSVIICTLTALAITVTGVYEHGDADSDGIVLTSQAFATVASWFPYVLTVAVILFAFSTVLSYYYYGQLAVTFIVGNRAWVVRAFQVVWILAVVVGSAISLESVISFSDSLFFLMTVPNLLGIYLLSKVLRLEILRHRVKVTTGAIEQVDPELAVGLGDHDPSQEQIAAAAAEEEREQQMLDAVQERLAADPDYPSTQAQERD</sequence>
<dbReference type="Pfam" id="PF01235">
    <property type="entry name" value="Na_Ala_symp"/>
    <property type="match status" value="1"/>
</dbReference>
<evidence type="ECO:0000313" key="11">
    <source>
        <dbReference type="Proteomes" id="UP000568050"/>
    </source>
</evidence>
<evidence type="ECO:0000256" key="8">
    <source>
        <dbReference type="RuleBase" id="RU363064"/>
    </source>
</evidence>
<comment type="caution">
    <text evidence="10">The sequence shown here is derived from an EMBL/GenBank/DDBJ whole genome shotgun (WGS) entry which is preliminary data.</text>
</comment>
<evidence type="ECO:0000256" key="9">
    <source>
        <dbReference type="SAM" id="MobiDB-lite"/>
    </source>
</evidence>
<feature type="transmembrane region" description="Helical" evidence="8">
    <location>
        <begin position="172"/>
        <end position="193"/>
    </location>
</feature>
<feature type="transmembrane region" description="Helical" evidence="8">
    <location>
        <begin position="101"/>
        <end position="126"/>
    </location>
</feature>